<dbReference type="SUPFAM" id="SSF56672">
    <property type="entry name" value="DNA/RNA polymerases"/>
    <property type="match status" value="1"/>
</dbReference>
<dbReference type="PROSITE" id="PS50878">
    <property type="entry name" value="RT_POL"/>
    <property type="match status" value="1"/>
</dbReference>
<reference evidence="2" key="1">
    <citation type="journal article" date="2014" name="Nat. Commun.">
        <title>The rainbow trout genome provides novel insights into evolution after whole-genome duplication in vertebrates.</title>
        <authorList>
            <person name="Berthelot C."/>
            <person name="Brunet F."/>
            <person name="Chalopin D."/>
            <person name="Juanchich A."/>
            <person name="Bernard M."/>
            <person name="Noel B."/>
            <person name="Bento P."/>
            <person name="Da Silva C."/>
            <person name="Labadie K."/>
            <person name="Alberti A."/>
            <person name="Aury J.M."/>
            <person name="Louis A."/>
            <person name="Dehais P."/>
            <person name="Bardou P."/>
            <person name="Montfort J."/>
            <person name="Klopp C."/>
            <person name="Cabau C."/>
            <person name="Gaspin C."/>
            <person name="Thorgaard G.H."/>
            <person name="Boussaha M."/>
            <person name="Quillet E."/>
            <person name="Guyomard R."/>
            <person name="Galiana D."/>
            <person name="Bobe J."/>
            <person name="Volff J.N."/>
            <person name="Genet C."/>
            <person name="Wincker P."/>
            <person name="Jaillon O."/>
            <person name="Roest Crollius H."/>
            <person name="Guiguen Y."/>
        </authorList>
    </citation>
    <scope>NUCLEOTIDE SEQUENCE [LARGE SCALE GENOMIC DNA]</scope>
</reference>
<gene>
    <name evidence="2" type="ORF">GSONMT00001074001</name>
</gene>
<protein>
    <recommendedName>
        <fullName evidence="1">Reverse transcriptase domain-containing protein</fullName>
    </recommendedName>
</protein>
<sequence>MADGCKSVSIEVCSGILQGYIFGPLSFILYINNIADLIETADVHLYADDTVIYSSGSSLSLAFENAQRSFKIIQQNLYDLKLVLNSGKTI</sequence>
<dbReference type="EMBL" id="FR905624">
    <property type="protein sequence ID" value="CDQ80574.1"/>
    <property type="molecule type" value="Genomic_DNA"/>
</dbReference>
<dbReference type="PaxDb" id="8022-A0A060XTW7"/>
<dbReference type="Proteomes" id="UP000193380">
    <property type="component" value="Unassembled WGS sequence"/>
</dbReference>
<dbReference type="InterPro" id="IPR043502">
    <property type="entry name" value="DNA/RNA_pol_sf"/>
</dbReference>
<dbReference type="InterPro" id="IPR000477">
    <property type="entry name" value="RT_dom"/>
</dbReference>
<dbReference type="STRING" id="8022.A0A060XTW7"/>
<reference evidence="2" key="2">
    <citation type="submission" date="2014-03" db="EMBL/GenBank/DDBJ databases">
        <authorList>
            <person name="Genoscope - CEA"/>
        </authorList>
    </citation>
    <scope>NUCLEOTIDE SEQUENCE</scope>
</reference>
<evidence type="ECO:0000313" key="2">
    <source>
        <dbReference type="EMBL" id="CDQ80574.1"/>
    </source>
</evidence>
<dbReference type="AlphaFoldDB" id="A0A060XTW7"/>
<organism evidence="2 3">
    <name type="scientific">Oncorhynchus mykiss</name>
    <name type="common">Rainbow trout</name>
    <name type="synonym">Salmo gairdneri</name>
    <dbReference type="NCBI Taxonomy" id="8022"/>
    <lineage>
        <taxon>Eukaryota</taxon>
        <taxon>Metazoa</taxon>
        <taxon>Chordata</taxon>
        <taxon>Craniata</taxon>
        <taxon>Vertebrata</taxon>
        <taxon>Euteleostomi</taxon>
        <taxon>Actinopterygii</taxon>
        <taxon>Neopterygii</taxon>
        <taxon>Teleostei</taxon>
        <taxon>Protacanthopterygii</taxon>
        <taxon>Salmoniformes</taxon>
        <taxon>Salmonidae</taxon>
        <taxon>Salmoninae</taxon>
        <taxon>Oncorhynchus</taxon>
    </lineage>
</organism>
<proteinExistence type="predicted"/>
<evidence type="ECO:0000259" key="1">
    <source>
        <dbReference type="PROSITE" id="PS50878"/>
    </source>
</evidence>
<name>A0A060XTW7_ONCMY</name>
<accession>A0A060XTW7</accession>
<feature type="domain" description="Reverse transcriptase" evidence="1">
    <location>
        <begin position="1"/>
        <end position="90"/>
    </location>
</feature>
<evidence type="ECO:0000313" key="3">
    <source>
        <dbReference type="Proteomes" id="UP000193380"/>
    </source>
</evidence>
<dbReference type="Pfam" id="PF00078">
    <property type="entry name" value="RVT_1"/>
    <property type="match status" value="1"/>
</dbReference>